<evidence type="ECO:0000256" key="1">
    <source>
        <dbReference type="ARBA" id="ARBA00008761"/>
    </source>
</evidence>
<evidence type="ECO:0000313" key="11">
    <source>
        <dbReference type="EMBL" id="GIJ56227.1"/>
    </source>
</evidence>
<dbReference type="GO" id="GO:0006310">
    <property type="term" value="P:DNA recombination"/>
    <property type="evidence" value="ECO:0007669"/>
    <property type="project" value="UniProtKB-KW"/>
</dbReference>
<dbReference type="PANTHER" id="PTHR30405:SF25">
    <property type="entry name" value="RNA-GUIDED DNA ENDONUCLEASE INSQ-RELATED"/>
    <property type="match status" value="1"/>
</dbReference>
<dbReference type="Proteomes" id="UP000612585">
    <property type="component" value="Unassembled WGS sequence"/>
</dbReference>
<dbReference type="Pfam" id="PF01385">
    <property type="entry name" value="OrfB_IS605"/>
    <property type="match status" value="1"/>
</dbReference>
<evidence type="ECO:0000259" key="8">
    <source>
        <dbReference type="Pfam" id="PF01385"/>
    </source>
</evidence>
<dbReference type="GO" id="GO:0003677">
    <property type="term" value="F:DNA binding"/>
    <property type="evidence" value="ECO:0007669"/>
    <property type="project" value="UniProtKB-KW"/>
</dbReference>
<proteinExistence type="inferred from homology"/>
<name>A0A8J3Z4F7_9ACTN</name>
<evidence type="ECO:0000256" key="3">
    <source>
        <dbReference type="ARBA" id="ARBA00022578"/>
    </source>
</evidence>
<keyword evidence="3" id="KW-0815">Transposition</keyword>
<keyword evidence="7" id="KW-0233">DNA recombination</keyword>
<evidence type="ECO:0000256" key="7">
    <source>
        <dbReference type="ARBA" id="ARBA00023172"/>
    </source>
</evidence>
<dbReference type="Pfam" id="PF07282">
    <property type="entry name" value="Cas12f1-like_TNB"/>
    <property type="match status" value="1"/>
</dbReference>
<comment type="caution">
    <text evidence="11">The sequence shown here is derived from an EMBL/GenBank/DDBJ whole genome shotgun (WGS) entry which is preliminary data.</text>
</comment>
<protein>
    <submittedName>
        <fullName evidence="11">Transposase</fullName>
    </submittedName>
</protein>
<dbReference type="InterPro" id="IPR051399">
    <property type="entry name" value="RNA-guided_DNA_endo/Transpos"/>
</dbReference>
<evidence type="ECO:0000259" key="9">
    <source>
        <dbReference type="Pfam" id="PF07282"/>
    </source>
</evidence>
<comment type="similarity">
    <text evidence="1">In the C-terminal section; belongs to the transposase 35 family.</text>
</comment>
<keyword evidence="4" id="KW-0479">Metal-binding</keyword>
<dbReference type="EMBL" id="BOPG01000024">
    <property type="protein sequence ID" value="GIJ56227.1"/>
    <property type="molecule type" value="Genomic_DNA"/>
</dbReference>
<evidence type="ECO:0000259" key="10">
    <source>
        <dbReference type="Pfam" id="PF12323"/>
    </source>
</evidence>
<evidence type="ECO:0000256" key="6">
    <source>
        <dbReference type="ARBA" id="ARBA00023125"/>
    </source>
</evidence>
<dbReference type="InterPro" id="IPR010095">
    <property type="entry name" value="Cas12f1-like_TNB"/>
</dbReference>
<dbReference type="GO" id="GO:0032196">
    <property type="term" value="P:transposition"/>
    <property type="evidence" value="ECO:0007669"/>
    <property type="project" value="UniProtKB-KW"/>
</dbReference>
<dbReference type="GO" id="GO:0046872">
    <property type="term" value="F:metal ion binding"/>
    <property type="evidence" value="ECO:0007669"/>
    <property type="project" value="UniProtKB-KW"/>
</dbReference>
<dbReference type="InterPro" id="IPR001959">
    <property type="entry name" value="Transposase"/>
</dbReference>
<keyword evidence="12" id="KW-1185">Reference proteome</keyword>
<gene>
    <name evidence="11" type="primary">ydcM</name>
    <name evidence="11" type="ORF">Vau01_037430</name>
</gene>
<dbReference type="Pfam" id="PF12323">
    <property type="entry name" value="HTH_OrfB_IS605"/>
    <property type="match status" value="1"/>
</dbReference>
<feature type="domain" description="Transposase putative helix-turn-helix" evidence="10">
    <location>
        <begin position="30"/>
        <end position="74"/>
    </location>
</feature>
<organism evidence="11 12">
    <name type="scientific">Virgisporangium aurantiacum</name>
    <dbReference type="NCBI Taxonomy" id="175570"/>
    <lineage>
        <taxon>Bacteria</taxon>
        <taxon>Bacillati</taxon>
        <taxon>Actinomycetota</taxon>
        <taxon>Actinomycetes</taxon>
        <taxon>Micromonosporales</taxon>
        <taxon>Micromonosporaceae</taxon>
        <taxon>Virgisporangium</taxon>
    </lineage>
</organism>
<dbReference type="AlphaFoldDB" id="A0A8J3Z4F7"/>
<keyword evidence="5" id="KW-0862">Zinc</keyword>
<evidence type="ECO:0000313" key="12">
    <source>
        <dbReference type="Proteomes" id="UP000612585"/>
    </source>
</evidence>
<evidence type="ECO:0000256" key="2">
    <source>
        <dbReference type="ARBA" id="ARBA00011044"/>
    </source>
</evidence>
<dbReference type="NCBIfam" id="NF040570">
    <property type="entry name" value="guided_TnpB"/>
    <property type="match status" value="1"/>
</dbReference>
<sequence>MKCAVPVWSARGARTATCRTDDNYGEAGVRRRYKFLLRPTSKQATALAACVEDHRLLYNAALEERREAWRRARKGILYGSQSKQLKDIRSADPQGQGRWSFSSQQATLRRLDRAFQAFFRRIKTGRKPGYPRFKGGGRFDTVEWPKDGDGCRWNSTSDSAARSDRTRVYLRGIGHVRVHAHRKIAGTVKTVSAKREGRRWYLVLSCDHVPADPLPPAGSTVGIDMGVASFLTTSEGAQVPNPRPGRCSAGRLTAAQQALARCARYSNRRRRIVARVAALHAAVRRRRLDHAHKTAVWLVRNHDLIFHEELRITNMTRSAAGTLEEPGTNVAQKSGLNRSILDAGWGVFLAVLHAKAESAGRVIVGVDPRNTSRTCPDCGHCAAGNRVTQASFVCLACGFARHADIVAATNILRAGLALQT</sequence>
<reference evidence="11" key="1">
    <citation type="submission" date="2021-01" db="EMBL/GenBank/DDBJ databases">
        <title>Whole genome shotgun sequence of Virgisporangium aurantiacum NBRC 16421.</title>
        <authorList>
            <person name="Komaki H."/>
            <person name="Tamura T."/>
        </authorList>
    </citation>
    <scope>NUCLEOTIDE SEQUENCE</scope>
    <source>
        <strain evidence="11">NBRC 16421</strain>
    </source>
</reference>
<keyword evidence="6" id="KW-0238">DNA-binding</keyword>
<feature type="domain" description="Probable transposase IS891/IS1136/IS1341" evidence="8">
    <location>
        <begin position="210"/>
        <end position="318"/>
    </location>
</feature>
<comment type="similarity">
    <text evidence="2">In the N-terminal section; belongs to the transposase 2 family.</text>
</comment>
<evidence type="ECO:0000256" key="5">
    <source>
        <dbReference type="ARBA" id="ARBA00022833"/>
    </source>
</evidence>
<dbReference type="InterPro" id="IPR021027">
    <property type="entry name" value="Transposase_put_HTH"/>
</dbReference>
<dbReference type="PANTHER" id="PTHR30405">
    <property type="entry name" value="TRANSPOSASE"/>
    <property type="match status" value="1"/>
</dbReference>
<accession>A0A8J3Z4F7</accession>
<evidence type="ECO:0000256" key="4">
    <source>
        <dbReference type="ARBA" id="ARBA00022723"/>
    </source>
</evidence>
<feature type="domain" description="Cas12f1-like TNB" evidence="9">
    <location>
        <begin position="345"/>
        <end position="411"/>
    </location>
</feature>